<dbReference type="EMBL" id="JAEPRB010000021">
    <property type="protein sequence ID" value="KAG2225993.1"/>
    <property type="molecule type" value="Genomic_DNA"/>
</dbReference>
<name>A0A8H7SCJ7_9FUNG</name>
<gene>
    <name evidence="3" type="ORF">INT45_002459</name>
</gene>
<dbReference type="Proteomes" id="UP000646827">
    <property type="component" value="Unassembled WGS sequence"/>
</dbReference>
<accession>A0A8H7SCJ7</accession>
<sequence>MFVGFVSSQTQGDAGIAINAPARGTVWNAGKTEQVAWTVHDNTVSEIQTVELRQGGSANLQIVGVVGSNLPVSGATGQWQWNIPVDTKTDASYVLVFKSNKGETYSDYFTIMAADPATIASASSAAAAASANATSSESAVETNGSEASTIFNRMTLSLVGLSIIAATGTLLL</sequence>
<evidence type="ECO:0000313" key="4">
    <source>
        <dbReference type="Proteomes" id="UP000646827"/>
    </source>
</evidence>
<dbReference type="InterPro" id="IPR018466">
    <property type="entry name" value="Kre9/Knh1-like_N"/>
</dbReference>
<reference evidence="3 4" key="1">
    <citation type="submission" date="2020-12" db="EMBL/GenBank/DDBJ databases">
        <title>Metabolic potential, ecology and presence of endohyphal bacteria is reflected in genomic diversity of Mucoromycotina.</title>
        <authorList>
            <person name="Muszewska A."/>
            <person name="Okrasinska A."/>
            <person name="Steczkiewicz K."/>
            <person name="Drgas O."/>
            <person name="Orlowska M."/>
            <person name="Perlinska-Lenart U."/>
            <person name="Aleksandrzak-Piekarczyk T."/>
            <person name="Szatraj K."/>
            <person name="Zielenkiewicz U."/>
            <person name="Pilsyk S."/>
            <person name="Malc E."/>
            <person name="Mieczkowski P."/>
            <person name="Kruszewska J.S."/>
            <person name="Biernat P."/>
            <person name="Pawlowska J."/>
        </authorList>
    </citation>
    <scope>NUCLEOTIDE SEQUENCE [LARGE SCALE GENOMIC DNA]</scope>
    <source>
        <strain evidence="3 4">CBS 142.35</strain>
    </source>
</reference>
<dbReference type="OrthoDB" id="5589325at2759"/>
<dbReference type="PANTHER" id="PTHR40633">
    <property type="entry name" value="MATRIX PROTEIN, PUTATIVE (AFU_ORTHOLOGUE AFUA_8G05410)-RELATED"/>
    <property type="match status" value="1"/>
</dbReference>
<keyword evidence="4" id="KW-1185">Reference proteome</keyword>
<dbReference type="Pfam" id="PF10342">
    <property type="entry name" value="Kre9_KNH"/>
    <property type="match status" value="1"/>
</dbReference>
<evidence type="ECO:0000313" key="3">
    <source>
        <dbReference type="EMBL" id="KAG2225993.1"/>
    </source>
</evidence>
<proteinExistence type="predicted"/>
<organism evidence="3 4">
    <name type="scientific">Circinella minor</name>
    <dbReference type="NCBI Taxonomy" id="1195481"/>
    <lineage>
        <taxon>Eukaryota</taxon>
        <taxon>Fungi</taxon>
        <taxon>Fungi incertae sedis</taxon>
        <taxon>Mucoromycota</taxon>
        <taxon>Mucoromycotina</taxon>
        <taxon>Mucoromycetes</taxon>
        <taxon>Mucorales</taxon>
        <taxon>Lichtheimiaceae</taxon>
        <taxon>Circinella</taxon>
    </lineage>
</organism>
<protein>
    <recommendedName>
        <fullName evidence="2">Yeast cell wall synthesis Kre9/Knh1-like N-terminal domain-containing protein</fullName>
    </recommendedName>
</protein>
<evidence type="ECO:0000259" key="2">
    <source>
        <dbReference type="Pfam" id="PF10342"/>
    </source>
</evidence>
<dbReference type="AlphaFoldDB" id="A0A8H7SCJ7"/>
<feature type="domain" description="Yeast cell wall synthesis Kre9/Knh1-like N-terminal" evidence="2">
    <location>
        <begin position="21"/>
        <end position="111"/>
    </location>
</feature>
<dbReference type="InterPro" id="IPR052982">
    <property type="entry name" value="SRP1/TIP1-like"/>
</dbReference>
<evidence type="ECO:0000256" key="1">
    <source>
        <dbReference type="ARBA" id="ARBA00022729"/>
    </source>
</evidence>
<keyword evidence="1" id="KW-0732">Signal</keyword>
<dbReference type="PANTHER" id="PTHR40633:SF1">
    <property type="entry name" value="GPI ANCHORED SERINE-THREONINE RICH PROTEIN (AFU_ORTHOLOGUE AFUA_1G03630)"/>
    <property type="match status" value="1"/>
</dbReference>
<comment type="caution">
    <text evidence="3">The sequence shown here is derived from an EMBL/GenBank/DDBJ whole genome shotgun (WGS) entry which is preliminary data.</text>
</comment>